<dbReference type="GeneID" id="18882029"/>
<protein>
    <submittedName>
        <fullName evidence="3">CENP-B protein</fullName>
    </submittedName>
</protein>
<dbReference type="KEGG" id="psq:PUNSTDRAFT_26126"/>
<dbReference type="EMBL" id="JH687560">
    <property type="protein sequence ID" value="EIN03598.1"/>
    <property type="molecule type" value="Genomic_DNA"/>
</dbReference>
<dbReference type="Pfam" id="PF03184">
    <property type="entry name" value="DDE_1"/>
    <property type="match status" value="1"/>
</dbReference>
<evidence type="ECO:0000313" key="3">
    <source>
        <dbReference type="EMBL" id="EIN03598.1"/>
    </source>
</evidence>
<dbReference type="InterPro" id="IPR004875">
    <property type="entry name" value="DDE_SF_endonuclease_dom"/>
</dbReference>
<dbReference type="PANTHER" id="PTHR19303:SF74">
    <property type="entry name" value="POGO TRANSPOSABLE ELEMENT WITH KRAB DOMAIN"/>
    <property type="match status" value="1"/>
</dbReference>
<organism evidence="3 4">
    <name type="scientific">Punctularia strigosozonata (strain HHB-11173)</name>
    <name type="common">White-rot fungus</name>
    <dbReference type="NCBI Taxonomy" id="741275"/>
    <lineage>
        <taxon>Eukaryota</taxon>
        <taxon>Fungi</taxon>
        <taxon>Dikarya</taxon>
        <taxon>Basidiomycota</taxon>
        <taxon>Agaricomycotina</taxon>
        <taxon>Agaricomycetes</taxon>
        <taxon>Corticiales</taxon>
        <taxon>Punctulariaceae</taxon>
        <taxon>Punctularia</taxon>
    </lineage>
</organism>
<sequence>IDGECIYAVDETGFQAGEGRTERVIGAAGTYHQHQQRSGGRENMTVIVTICADGTAGPPAVIFKGKAYHIGYAKKGWTTGEIGRLWIEGFDNDTRDKANGRTRLLLVDGHNSHYTRDFLEYAREAGIVILCYPSHTTHVYQGLDVVIFSPLKRYWSQERDAYEREHGAIISKENFLAVYSAAHARAMTPSNIQMAFQKTGVWPYNPDIISKKAMAPAKETSRRAHIPVPPPTPVR</sequence>
<dbReference type="InterPro" id="IPR050863">
    <property type="entry name" value="CenT-Element_Derived"/>
</dbReference>
<evidence type="ECO:0000313" key="4">
    <source>
        <dbReference type="Proteomes" id="UP000054196"/>
    </source>
</evidence>
<dbReference type="AlphaFoldDB" id="R7S034"/>
<proteinExistence type="predicted"/>
<feature type="non-terminal residue" evidence="3">
    <location>
        <position position="235"/>
    </location>
</feature>
<feature type="non-terminal residue" evidence="3">
    <location>
        <position position="1"/>
    </location>
</feature>
<feature type="domain" description="DDE-1" evidence="2">
    <location>
        <begin position="67"/>
        <end position="196"/>
    </location>
</feature>
<dbReference type="HOGENOM" id="CLU_013929_2_2_1"/>
<dbReference type="Proteomes" id="UP000054196">
    <property type="component" value="Unassembled WGS sequence"/>
</dbReference>
<dbReference type="eggNOG" id="ENOG502S7RI">
    <property type="taxonomic scope" value="Eukaryota"/>
</dbReference>
<dbReference type="GO" id="GO:0003677">
    <property type="term" value="F:DNA binding"/>
    <property type="evidence" value="ECO:0007669"/>
    <property type="project" value="TreeGrafter"/>
</dbReference>
<keyword evidence="4" id="KW-1185">Reference proteome</keyword>
<name>R7S034_PUNST</name>
<gene>
    <name evidence="3" type="ORF">PUNSTDRAFT_26126</name>
</gene>
<feature type="region of interest" description="Disordered" evidence="1">
    <location>
        <begin position="214"/>
        <end position="235"/>
    </location>
</feature>
<reference evidence="4" key="1">
    <citation type="journal article" date="2012" name="Science">
        <title>The Paleozoic origin of enzymatic lignin decomposition reconstructed from 31 fungal genomes.</title>
        <authorList>
            <person name="Floudas D."/>
            <person name="Binder M."/>
            <person name="Riley R."/>
            <person name="Barry K."/>
            <person name="Blanchette R.A."/>
            <person name="Henrissat B."/>
            <person name="Martinez A.T."/>
            <person name="Otillar R."/>
            <person name="Spatafora J.W."/>
            <person name="Yadav J.S."/>
            <person name="Aerts A."/>
            <person name="Benoit I."/>
            <person name="Boyd A."/>
            <person name="Carlson A."/>
            <person name="Copeland A."/>
            <person name="Coutinho P.M."/>
            <person name="de Vries R.P."/>
            <person name="Ferreira P."/>
            <person name="Findley K."/>
            <person name="Foster B."/>
            <person name="Gaskell J."/>
            <person name="Glotzer D."/>
            <person name="Gorecki P."/>
            <person name="Heitman J."/>
            <person name="Hesse C."/>
            <person name="Hori C."/>
            <person name="Igarashi K."/>
            <person name="Jurgens J.A."/>
            <person name="Kallen N."/>
            <person name="Kersten P."/>
            <person name="Kohler A."/>
            <person name="Kuees U."/>
            <person name="Kumar T.K.A."/>
            <person name="Kuo A."/>
            <person name="LaButti K."/>
            <person name="Larrondo L.F."/>
            <person name="Lindquist E."/>
            <person name="Ling A."/>
            <person name="Lombard V."/>
            <person name="Lucas S."/>
            <person name="Lundell T."/>
            <person name="Martin R."/>
            <person name="McLaughlin D.J."/>
            <person name="Morgenstern I."/>
            <person name="Morin E."/>
            <person name="Murat C."/>
            <person name="Nagy L.G."/>
            <person name="Nolan M."/>
            <person name="Ohm R.A."/>
            <person name="Patyshakuliyeva A."/>
            <person name="Rokas A."/>
            <person name="Ruiz-Duenas F.J."/>
            <person name="Sabat G."/>
            <person name="Salamov A."/>
            <person name="Samejima M."/>
            <person name="Schmutz J."/>
            <person name="Slot J.C."/>
            <person name="St John F."/>
            <person name="Stenlid J."/>
            <person name="Sun H."/>
            <person name="Sun S."/>
            <person name="Syed K."/>
            <person name="Tsang A."/>
            <person name="Wiebenga A."/>
            <person name="Young D."/>
            <person name="Pisabarro A."/>
            <person name="Eastwood D.C."/>
            <person name="Martin F."/>
            <person name="Cullen D."/>
            <person name="Grigoriev I.V."/>
            <person name="Hibbett D.S."/>
        </authorList>
    </citation>
    <scope>NUCLEOTIDE SEQUENCE [LARGE SCALE GENOMIC DNA]</scope>
    <source>
        <strain evidence="4">HHB-11173 SS5</strain>
    </source>
</reference>
<accession>R7S034</accession>
<dbReference type="PANTHER" id="PTHR19303">
    <property type="entry name" value="TRANSPOSON"/>
    <property type="match status" value="1"/>
</dbReference>
<evidence type="ECO:0000256" key="1">
    <source>
        <dbReference type="SAM" id="MobiDB-lite"/>
    </source>
</evidence>
<dbReference type="GO" id="GO:0005634">
    <property type="term" value="C:nucleus"/>
    <property type="evidence" value="ECO:0007669"/>
    <property type="project" value="TreeGrafter"/>
</dbReference>
<evidence type="ECO:0000259" key="2">
    <source>
        <dbReference type="Pfam" id="PF03184"/>
    </source>
</evidence>
<dbReference type="OrthoDB" id="3238847at2759"/>
<dbReference type="OMA" id="WKQDNPL"/>
<dbReference type="RefSeq" id="XP_007389085.1">
    <property type="nucleotide sequence ID" value="XM_007389023.1"/>
</dbReference>